<gene>
    <name evidence="3" type="primary">Map10</name>
    <name evidence="3" type="ORF">BALREX_R13260</name>
</gene>
<feature type="compositionally biased region" description="Acidic residues" evidence="1">
    <location>
        <begin position="65"/>
        <end position="74"/>
    </location>
</feature>
<feature type="region of interest" description="Disordered" evidence="1">
    <location>
        <begin position="115"/>
        <end position="136"/>
    </location>
</feature>
<feature type="non-terminal residue" evidence="3">
    <location>
        <position position="688"/>
    </location>
</feature>
<accession>A0A7L2UN29</accession>
<feature type="compositionally biased region" description="Low complexity" evidence="1">
    <location>
        <begin position="534"/>
        <end position="549"/>
    </location>
</feature>
<dbReference type="Proteomes" id="UP000528411">
    <property type="component" value="Unassembled WGS sequence"/>
</dbReference>
<evidence type="ECO:0000256" key="1">
    <source>
        <dbReference type="SAM" id="MobiDB-lite"/>
    </source>
</evidence>
<name>A0A7L2UN29_BALRX</name>
<dbReference type="GO" id="GO:0031122">
    <property type="term" value="P:cytoplasmic microtubule organization"/>
    <property type="evidence" value="ECO:0007669"/>
    <property type="project" value="TreeGrafter"/>
</dbReference>
<dbReference type="AlphaFoldDB" id="A0A7L2UN29"/>
<feature type="region of interest" description="Disordered" evidence="1">
    <location>
        <begin position="1"/>
        <end position="74"/>
    </location>
</feature>
<dbReference type="GO" id="GO:0005881">
    <property type="term" value="C:cytoplasmic microtubule"/>
    <property type="evidence" value="ECO:0007669"/>
    <property type="project" value="TreeGrafter"/>
</dbReference>
<dbReference type="GO" id="GO:0008017">
    <property type="term" value="F:microtubule binding"/>
    <property type="evidence" value="ECO:0007669"/>
    <property type="project" value="InterPro"/>
</dbReference>
<dbReference type="GO" id="GO:1990023">
    <property type="term" value="C:mitotic spindle midzone"/>
    <property type="evidence" value="ECO:0007669"/>
    <property type="project" value="TreeGrafter"/>
</dbReference>
<feature type="region of interest" description="Disordered" evidence="1">
    <location>
        <begin position="438"/>
        <end position="462"/>
    </location>
</feature>
<dbReference type="EMBL" id="VYZW01042019">
    <property type="protein sequence ID" value="NXS46517.1"/>
    <property type="molecule type" value="Genomic_DNA"/>
</dbReference>
<proteinExistence type="predicted"/>
<dbReference type="PANTHER" id="PTHR21831">
    <property type="entry name" value="MICROTUBULE-ASSOCIATED PROTEIN 10"/>
    <property type="match status" value="1"/>
</dbReference>
<evidence type="ECO:0000259" key="2">
    <source>
        <dbReference type="Pfam" id="PF14925"/>
    </source>
</evidence>
<feature type="region of interest" description="Disordered" evidence="1">
    <location>
        <begin position="485"/>
        <end position="569"/>
    </location>
</feature>
<dbReference type="GO" id="GO:0051256">
    <property type="term" value="P:mitotic spindle midzone assembly"/>
    <property type="evidence" value="ECO:0007669"/>
    <property type="project" value="TreeGrafter"/>
</dbReference>
<feature type="domain" description="Microtubule-associated protein 10 C-terminal" evidence="2">
    <location>
        <begin position="133"/>
        <end position="687"/>
    </location>
</feature>
<protein>
    <submittedName>
        <fullName evidence="3">MAP10 protein</fullName>
    </submittedName>
</protein>
<keyword evidence="4" id="KW-1185">Reference proteome</keyword>
<comment type="caution">
    <text evidence="3">The sequence shown here is derived from an EMBL/GenBank/DDBJ whole genome shotgun (WGS) entry which is preliminary data.</text>
</comment>
<feature type="compositionally biased region" description="Polar residues" evidence="1">
    <location>
        <begin position="601"/>
        <end position="636"/>
    </location>
</feature>
<dbReference type="InterPro" id="IPR026679">
    <property type="entry name" value="MAP10_C-term"/>
</dbReference>
<dbReference type="Pfam" id="PF14925">
    <property type="entry name" value="HPHLAWLY"/>
    <property type="match status" value="1"/>
</dbReference>
<evidence type="ECO:0000313" key="4">
    <source>
        <dbReference type="Proteomes" id="UP000528411"/>
    </source>
</evidence>
<organism evidence="3 4">
    <name type="scientific">Balaeniceps rex</name>
    <name type="common">Shoebill</name>
    <dbReference type="NCBI Taxonomy" id="33584"/>
    <lineage>
        <taxon>Eukaryota</taxon>
        <taxon>Metazoa</taxon>
        <taxon>Chordata</taxon>
        <taxon>Craniata</taxon>
        <taxon>Vertebrata</taxon>
        <taxon>Euteleostomi</taxon>
        <taxon>Archelosauria</taxon>
        <taxon>Archosauria</taxon>
        <taxon>Dinosauria</taxon>
        <taxon>Saurischia</taxon>
        <taxon>Theropoda</taxon>
        <taxon>Coelurosauria</taxon>
        <taxon>Aves</taxon>
        <taxon>Neognathae</taxon>
        <taxon>Neoaves</taxon>
        <taxon>Aequornithes</taxon>
        <taxon>Pelecaniformes</taxon>
        <taxon>Balaenicipitidae</taxon>
        <taxon>Balaeniceps</taxon>
    </lineage>
</organism>
<dbReference type="GO" id="GO:0097431">
    <property type="term" value="C:mitotic spindle pole"/>
    <property type="evidence" value="ECO:0007669"/>
    <property type="project" value="TreeGrafter"/>
</dbReference>
<feature type="compositionally biased region" description="Basic and acidic residues" evidence="1">
    <location>
        <begin position="590"/>
        <end position="600"/>
    </location>
</feature>
<feature type="region of interest" description="Disordered" evidence="1">
    <location>
        <begin position="590"/>
        <end position="636"/>
    </location>
</feature>
<sequence>LQQPGAAASCGRRGRFPLRDSAGRPVGDLVLGYRLTSLEAGEEPPPPSTTSPGAATPSATSPEPGGEEEEGEELEGNIFCPPVLYYSREPAEPHVLPAAAAAGKWEYVKAWRLQEQDKGQSPPRPSAGPLLLHPTSPQQLHSTLGQLPLLSTLLAELSVLAHSATPAAIHPHLAWLYKAPGGGGMAPRPPSPSRSSALKPAEAPAGPGGSSGAASPRFKQGWQEATSAGPSQAGRRLKKAVPEGETGSERNCTTKENRPPRRKLLYGLTNTLRLRLQQTNPDKLIIHERREQYRKKQMEMLKERSPLSKRKILRNAGGQDVVSYRHCSKGDSSKQNNQFDKTVETSLQNSALSEYISVTGDVSPDLQKQAVASLLKNGEIAGKERPCKVTTAALLEETVLKSAHKEKYAKAQLPAAFPSDANAKGSNEEAIHLIHRKTTEHEDASVVSDHQPSPSRSVENNSEFIYSDDFVASPENTVYSEDFTSAECTGRDSEALDSSPEPLWLESPKQGWSDTEPESSRSRISETSQRAKSTSDLLPVPSVSSPVQSLKRHHDLKTGKRTSGESVDVINDASVRARLLDKEQEAQLISKEENRGDQRIKQVSTLRSKQVSSDADLNIGKGQTSTGKSQSVTQVSSYLPSDMSELELSVLENSLSDKEDDFLGKIRVPNQYKDISELVINKLPGYTM</sequence>
<dbReference type="GO" id="GO:0005813">
    <property type="term" value="C:centrosome"/>
    <property type="evidence" value="ECO:0007669"/>
    <property type="project" value="TreeGrafter"/>
</dbReference>
<dbReference type="GO" id="GO:0030496">
    <property type="term" value="C:midbody"/>
    <property type="evidence" value="ECO:0007669"/>
    <property type="project" value="TreeGrafter"/>
</dbReference>
<feature type="non-terminal residue" evidence="3">
    <location>
        <position position="1"/>
    </location>
</feature>
<dbReference type="OrthoDB" id="69809at2759"/>
<feature type="compositionally biased region" description="Low complexity" evidence="1">
    <location>
        <begin position="50"/>
        <end position="64"/>
    </location>
</feature>
<evidence type="ECO:0000313" key="3">
    <source>
        <dbReference type="EMBL" id="NXS46517.1"/>
    </source>
</evidence>
<dbReference type="InterPro" id="IPR039302">
    <property type="entry name" value="MAP10"/>
</dbReference>
<feature type="region of interest" description="Disordered" evidence="1">
    <location>
        <begin position="182"/>
        <end position="261"/>
    </location>
</feature>
<dbReference type="PANTHER" id="PTHR21831:SF2">
    <property type="entry name" value="MICROTUBULE-ASSOCIATED PROTEIN 10"/>
    <property type="match status" value="1"/>
</dbReference>
<feature type="compositionally biased region" description="Low complexity" evidence="1">
    <location>
        <begin position="193"/>
        <end position="205"/>
    </location>
</feature>
<dbReference type="GO" id="GO:0032467">
    <property type="term" value="P:positive regulation of cytokinesis"/>
    <property type="evidence" value="ECO:0007669"/>
    <property type="project" value="TreeGrafter"/>
</dbReference>
<feature type="compositionally biased region" description="Polar residues" evidence="1">
    <location>
        <begin position="448"/>
        <end position="462"/>
    </location>
</feature>
<reference evidence="3 4" key="1">
    <citation type="submission" date="2019-09" db="EMBL/GenBank/DDBJ databases">
        <title>Bird 10,000 Genomes (B10K) Project - Family phase.</title>
        <authorList>
            <person name="Zhang G."/>
        </authorList>
    </citation>
    <scope>NUCLEOTIDE SEQUENCE [LARGE SCALE GENOMIC DNA]</scope>
    <source>
        <strain evidence="3">B10K-DU-012-56</strain>
    </source>
</reference>